<reference evidence="1 2" key="1">
    <citation type="submission" date="2023-08" db="EMBL/GenBank/DDBJ databases">
        <title>Black Yeasts Isolated from many extreme environments.</title>
        <authorList>
            <person name="Coleine C."/>
            <person name="Stajich J.E."/>
            <person name="Selbmann L."/>
        </authorList>
    </citation>
    <scope>NUCLEOTIDE SEQUENCE [LARGE SCALE GENOMIC DNA]</scope>
    <source>
        <strain evidence="1 2">CCFEE 5910</strain>
    </source>
</reference>
<evidence type="ECO:0000313" key="1">
    <source>
        <dbReference type="EMBL" id="KAK5080779.1"/>
    </source>
</evidence>
<dbReference type="Proteomes" id="UP001309876">
    <property type="component" value="Unassembled WGS sequence"/>
</dbReference>
<sequence>MSLAIPTALPIKAMQWTREDQVSGQAFTYSAIHQVLHKVAVTINNSSIDPAVLADHFFGEYLLVRSFFLYLVTWAHQKGPQFRAQELLNDGLPFHALTYTEVAALVGAPPHMINFRGRGMARDVSWEGRLNFMFDTTHTYDKWRQTASFRRDLTSWTTWLEGQGGVHPRIIRRFLQHIGVQMRPYIWMIPSMEEKELFRIKDDGRTERCQQSTWACVSERRATKRIHPLGNAQGYWTPGRIADNVLGTVTDHVQGSVSIDVLLKRIEAAPTEEEEKKEYVSWLEGKRFTLGEVTDGSQFLLGHRPNMEFFETFIEGFNGLRDAEASRYQGDQAHQGLDEGSDLESFEDEITDLEDTIALE</sequence>
<dbReference type="EMBL" id="JAVRRJ010000012">
    <property type="protein sequence ID" value="KAK5080779.1"/>
    <property type="molecule type" value="Genomic_DNA"/>
</dbReference>
<gene>
    <name evidence="1" type="ORF">LTR05_008484</name>
</gene>
<name>A0AAN7QCJ9_9EURO</name>
<dbReference type="AlphaFoldDB" id="A0AAN7QCJ9"/>
<accession>A0AAN7QCJ9</accession>
<organism evidence="1 2">
    <name type="scientific">Lithohypha guttulata</name>
    <dbReference type="NCBI Taxonomy" id="1690604"/>
    <lineage>
        <taxon>Eukaryota</taxon>
        <taxon>Fungi</taxon>
        <taxon>Dikarya</taxon>
        <taxon>Ascomycota</taxon>
        <taxon>Pezizomycotina</taxon>
        <taxon>Eurotiomycetes</taxon>
        <taxon>Chaetothyriomycetidae</taxon>
        <taxon>Chaetothyriales</taxon>
        <taxon>Trichomeriaceae</taxon>
        <taxon>Lithohypha</taxon>
    </lineage>
</organism>
<evidence type="ECO:0000313" key="2">
    <source>
        <dbReference type="Proteomes" id="UP001309876"/>
    </source>
</evidence>
<keyword evidence="2" id="KW-1185">Reference proteome</keyword>
<comment type="caution">
    <text evidence="1">The sequence shown here is derived from an EMBL/GenBank/DDBJ whole genome shotgun (WGS) entry which is preliminary data.</text>
</comment>
<protein>
    <submittedName>
        <fullName evidence="1">Uncharacterized protein</fullName>
    </submittedName>
</protein>
<proteinExistence type="predicted"/>